<dbReference type="Gene3D" id="3.40.50.410">
    <property type="entry name" value="von Willebrand factor, type A domain"/>
    <property type="match status" value="1"/>
</dbReference>
<feature type="domain" description="C2" evidence="3">
    <location>
        <begin position="113"/>
        <end position="243"/>
    </location>
</feature>
<dbReference type="GO" id="GO:0005886">
    <property type="term" value="C:plasma membrane"/>
    <property type="evidence" value="ECO:0007669"/>
    <property type="project" value="TreeGrafter"/>
</dbReference>
<dbReference type="GO" id="GO:0005544">
    <property type="term" value="F:calcium-dependent phospholipid binding"/>
    <property type="evidence" value="ECO:0007669"/>
    <property type="project" value="InterPro"/>
</dbReference>
<evidence type="ECO:0000256" key="1">
    <source>
        <dbReference type="ARBA" id="ARBA00009048"/>
    </source>
</evidence>
<dbReference type="PANTHER" id="PTHR10857:SF106">
    <property type="entry name" value="C2 DOMAIN-CONTAINING PROTEIN"/>
    <property type="match status" value="1"/>
</dbReference>
<dbReference type="SUPFAM" id="SSF49562">
    <property type="entry name" value="C2 domain (Calcium/lipid-binding domain, CaLB)"/>
    <property type="match status" value="2"/>
</dbReference>
<evidence type="ECO:0000259" key="4">
    <source>
        <dbReference type="PROSITE" id="PS50234"/>
    </source>
</evidence>
<dbReference type="PANTHER" id="PTHR10857">
    <property type="entry name" value="COPINE"/>
    <property type="match status" value="1"/>
</dbReference>
<dbReference type="InterPro" id="IPR010734">
    <property type="entry name" value="Copine_C"/>
</dbReference>
<proteinExistence type="inferred from homology"/>
<dbReference type="CDD" id="cd04047">
    <property type="entry name" value="C2B_Copine"/>
    <property type="match status" value="1"/>
</dbReference>
<dbReference type="Proteomes" id="UP000198406">
    <property type="component" value="Unassembled WGS sequence"/>
</dbReference>
<dbReference type="InterPro" id="IPR036465">
    <property type="entry name" value="vWFA_dom_sf"/>
</dbReference>
<gene>
    <name evidence="5" type="ORF">FisN_1Hh138</name>
</gene>
<dbReference type="InterPro" id="IPR000008">
    <property type="entry name" value="C2_dom"/>
</dbReference>
<dbReference type="GO" id="GO:0071277">
    <property type="term" value="P:cellular response to calcium ion"/>
    <property type="evidence" value="ECO:0007669"/>
    <property type="project" value="TreeGrafter"/>
</dbReference>
<evidence type="ECO:0000313" key="5">
    <source>
        <dbReference type="EMBL" id="GAX12210.1"/>
    </source>
</evidence>
<dbReference type="InterPro" id="IPR035892">
    <property type="entry name" value="C2_domain_sf"/>
</dbReference>
<keyword evidence="6" id="KW-1185">Reference proteome</keyword>
<dbReference type="InterPro" id="IPR045052">
    <property type="entry name" value="Copine"/>
</dbReference>
<dbReference type="PROSITE" id="PS50234">
    <property type="entry name" value="VWFA"/>
    <property type="match status" value="1"/>
</dbReference>
<dbReference type="Pfam" id="PF07002">
    <property type="entry name" value="Copine"/>
    <property type="match status" value="1"/>
</dbReference>
<protein>
    <recommendedName>
        <fullName evidence="7">C2 domain-containing protein</fullName>
    </recommendedName>
</protein>
<keyword evidence="2" id="KW-0677">Repeat</keyword>
<evidence type="ECO:0000256" key="2">
    <source>
        <dbReference type="ARBA" id="ARBA00022737"/>
    </source>
</evidence>
<dbReference type="PROSITE" id="PS50004">
    <property type="entry name" value="C2"/>
    <property type="match status" value="2"/>
</dbReference>
<dbReference type="InterPro" id="IPR037768">
    <property type="entry name" value="C2B_Copine"/>
</dbReference>
<dbReference type="InParanoid" id="A0A1Z5JDW4"/>
<dbReference type="SUPFAM" id="SSF53300">
    <property type="entry name" value="vWA-like"/>
    <property type="match status" value="1"/>
</dbReference>
<accession>A0A1Z5JDW4</accession>
<feature type="domain" description="C2" evidence="3">
    <location>
        <begin position="1"/>
        <end position="109"/>
    </location>
</feature>
<dbReference type="Pfam" id="PF00168">
    <property type="entry name" value="C2"/>
    <property type="match status" value="2"/>
</dbReference>
<dbReference type="OrthoDB" id="5855668at2759"/>
<comment type="caution">
    <text evidence="5">The sequence shown here is derived from an EMBL/GenBank/DDBJ whole genome shotgun (WGS) entry which is preliminary data.</text>
</comment>
<comment type="similarity">
    <text evidence="1">Belongs to the copine family.</text>
</comment>
<dbReference type="SMART" id="SM00327">
    <property type="entry name" value="VWA"/>
    <property type="match status" value="1"/>
</dbReference>
<evidence type="ECO:0008006" key="7">
    <source>
        <dbReference type="Google" id="ProtNLM"/>
    </source>
</evidence>
<dbReference type="EMBL" id="BDSP01000050">
    <property type="protein sequence ID" value="GAX12210.1"/>
    <property type="molecule type" value="Genomic_DNA"/>
</dbReference>
<reference evidence="5 6" key="1">
    <citation type="journal article" date="2015" name="Plant Cell">
        <title>Oil accumulation by the oleaginous diatom Fistulifera solaris as revealed by the genome and transcriptome.</title>
        <authorList>
            <person name="Tanaka T."/>
            <person name="Maeda Y."/>
            <person name="Veluchamy A."/>
            <person name="Tanaka M."/>
            <person name="Abida H."/>
            <person name="Marechal E."/>
            <person name="Bowler C."/>
            <person name="Muto M."/>
            <person name="Sunaga Y."/>
            <person name="Tanaka M."/>
            <person name="Yoshino T."/>
            <person name="Taniguchi T."/>
            <person name="Fukuda Y."/>
            <person name="Nemoto M."/>
            <person name="Matsumoto M."/>
            <person name="Wong P.S."/>
            <person name="Aburatani S."/>
            <person name="Fujibuchi W."/>
        </authorList>
    </citation>
    <scope>NUCLEOTIDE SEQUENCE [LARGE SCALE GENOMIC DNA]</scope>
    <source>
        <strain evidence="5 6">JPCC DA0580</strain>
    </source>
</reference>
<name>A0A1Z5JDW4_FISSO</name>
<sequence>MKLELSLRAVDLQNVAGFMKGTSDPFCVVTQMSTATGTPPKVLGHSEVIKNTLSPSWTHVFPFDYEMGSIMKLIVTIYDEETKRDNKPMGTALLDVSDVLGARGQRKAVQLRQGGKLLAHLRERRGTGLLRLQLKASKLKNTEGFGFRNKSDPFFELSRQINSAAGDTWDNVYRSETKMNNLEPQWNMTTLELSTLCGGDERLPLKVTIYDYDDDGKHDYMGEFETTVQGLLTACTNGVEDPSKALKVQKQGKAAGVVYVFQAEVSGASNHNNDEVTPRMAAVSLQPTPATVIPATASAPSFVSYLSGGLELNVVVGIDFTGSNGNPREAGTLHYLDPTGTTKNDYEKAISSILSVLSKYDHDQQYPVLGFGAKYNGVVNHCFQCGPHPEVEGIDGVLDAYHQVFHSGLIMSSPTDITHVIQKAAERAKAAQQKAEASGKQAYTILLIVTDGAVTDVQATADCLARVCDAPLSIVMVGVGQADFTAMQFLDDKSTRRDIAQFVEFNQHQASSASLSAATLKEIPDQVVSYFQWRGIAPGKPIEVAEEDIIVAEEEEDIDLSLDFQEGDIVVTGGGTREIGW</sequence>
<dbReference type="AlphaFoldDB" id="A0A1Z5JDW4"/>
<feature type="domain" description="VWFA" evidence="4">
    <location>
        <begin position="313"/>
        <end position="527"/>
    </location>
</feature>
<dbReference type="SMART" id="SM00239">
    <property type="entry name" value="C2"/>
    <property type="match status" value="2"/>
</dbReference>
<evidence type="ECO:0000313" key="6">
    <source>
        <dbReference type="Proteomes" id="UP000198406"/>
    </source>
</evidence>
<organism evidence="5 6">
    <name type="scientific">Fistulifera solaris</name>
    <name type="common">Oleaginous diatom</name>
    <dbReference type="NCBI Taxonomy" id="1519565"/>
    <lineage>
        <taxon>Eukaryota</taxon>
        <taxon>Sar</taxon>
        <taxon>Stramenopiles</taxon>
        <taxon>Ochrophyta</taxon>
        <taxon>Bacillariophyta</taxon>
        <taxon>Bacillariophyceae</taxon>
        <taxon>Bacillariophycidae</taxon>
        <taxon>Naviculales</taxon>
        <taxon>Naviculaceae</taxon>
        <taxon>Fistulifera</taxon>
    </lineage>
</organism>
<dbReference type="Gene3D" id="2.60.40.150">
    <property type="entry name" value="C2 domain"/>
    <property type="match status" value="2"/>
</dbReference>
<dbReference type="InterPro" id="IPR002035">
    <property type="entry name" value="VWF_A"/>
</dbReference>
<evidence type="ECO:0000259" key="3">
    <source>
        <dbReference type="PROSITE" id="PS50004"/>
    </source>
</evidence>